<protein>
    <recommendedName>
        <fullName evidence="2">Disease resistance protein winged helix domain-containing protein</fullName>
    </recommendedName>
</protein>
<dbReference type="Proteomes" id="UP001341840">
    <property type="component" value="Unassembled WGS sequence"/>
</dbReference>
<keyword evidence="4" id="KW-1185">Reference proteome</keyword>
<dbReference type="EMBL" id="JASCZI010000221">
    <property type="protein sequence ID" value="MED6110195.1"/>
    <property type="molecule type" value="Genomic_DNA"/>
</dbReference>
<evidence type="ECO:0000259" key="2">
    <source>
        <dbReference type="Pfam" id="PF23559"/>
    </source>
</evidence>
<accession>A0ABU6QF09</accession>
<evidence type="ECO:0000313" key="4">
    <source>
        <dbReference type="Proteomes" id="UP001341840"/>
    </source>
</evidence>
<proteinExistence type="predicted"/>
<dbReference type="Pfam" id="PF23559">
    <property type="entry name" value="WHD_DRP"/>
    <property type="match status" value="1"/>
</dbReference>
<sequence length="239" mass="27837">MVQVLKPSYDDLYEEMKPCFLYLGAFPEDQEILVRDLICMWIAEEFIEKPEIHAGGKSKEEAPPPMEPEDIGDRYLKELVDRNLEQVASRRSDDKGVRTVTSENCAYQRNLQTLLYVYADSQLGFLLNNGYFANLRTLGLLISNSQVQLVEENLRNLDRLSKLHKLEIDFETYERVSLGKIAFPSNLTKITLVYFRGFKYEDMHECLGTNSQTSNFKIIWSRLFRKNPSLLQYWELSPA</sequence>
<dbReference type="InterPro" id="IPR058922">
    <property type="entry name" value="WHD_DRP"/>
</dbReference>
<organism evidence="3 4">
    <name type="scientific">Stylosanthes scabra</name>
    <dbReference type="NCBI Taxonomy" id="79078"/>
    <lineage>
        <taxon>Eukaryota</taxon>
        <taxon>Viridiplantae</taxon>
        <taxon>Streptophyta</taxon>
        <taxon>Embryophyta</taxon>
        <taxon>Tracheophyta</taxon>
        <taxon>Spermatophyta</taxon>
        <taxon>Magnoliopsida</taxon>
        <taxon>eudicotyledons</taxon>
        <taxon>Gunneridae</taxon>
        <taxon>Pentapetalae</taxon>
        <taxon>rosids</taxon>
        <taxon>fabids</taxon>
        <taxon>Fabales</taxon>
        <taxon>Fabaceae</taxon>
        <taxon>Papilionoideae</taxon>
        <taxon>50 kb inversion clade</taxon>
        <taxon>dalbergioids sensu lato</taxon>
        <taxon>Dalbergieae</taxon>
        <taxon>Pterocarpus clade</taxon>
        <taxon>Stylosanthes</taxon>
    </lineage>
</organism>
<reference evidence="3 4" key="1">
    <citation type="journal article" date="2023" name="Plants (Basel)">
        <title>Bridging the Gap: Combining Genomics and Transcriptomics Approaches to Understand Stylosanthes scabra, an Orphan Legume from the Brazilian Caatinga.</title>
        <authorList>
            <person name="Ferreira-Neto J.R.C."/>
            <person name="da Silva M.D."/>
            <person name="Binneck E."/>
            <person name="de Melo N.F."/>
            <person name="da Silva R.H."/>
            <person name="de Melo A.L.T.M."/>
            <person name="Pandolfi V."/>
            <person name="Bustamante F.O."/>
            <person name="Brasileiro-Vidal A.C."/>
            <person name="Benko-Iseppon A.M."/>
        </authorList>
    </citation>
    <scope>NUCLEOTIDE SEQUENCE [LARGE SCALE GENOMIC DNA]</scope>
    <source>
        <tissue evidence="3">Leaves</tissue>
    </source>
</reference>
<gene>
    <name evidence="3" type="ORF">PIB30_040682</name>
</gene>
<dbReference type="PANTHER" id="PTHR23155">
    <property type="entry name" value="DISEASE RESISTANCE PROTEIN RP"/>
    <property type="match status" value="1"/>
</dbReference>
<evidence type="ECO:0000256" key="1">
    <source>
        <dbReference type="ARBA" id="ARBA00022737"/>
    </source>
</evidence>
<feature type="domain" description="Disease resistance protein winged helix" evidence="2">
    <location>
        <begin position="26"/>
        <end position="94"/>
    </location>
</feature>
<evidence type="ECO:0000313" key="3">
    <source>
        <dbReference type="EMBL" id="MED6110195.1"/>
    </source>
</evidence>
<keyword evidence="1" id="KW-0677">Repeat</keyword>
<dbReference type="InterPro" id="IPR044974">
    <property type="entry name" value="Disease_R_plants"/>
</dbReference>
<dbReference type="Gene3D" id="1.10.10.10">
    <property type="entry name" value="Winged helix-like DNA-binding domain superfamily/Winged helix DNA-binding domain"/>
    <property type="match status" value="1"/>
</dbReference>
<dbReference type="PANTHER" id="PTHR23155:SF1193">
    <property type="entry name" value="DISEASE RESISTANCE PROTEIN RPP13-RELATED"/>
    <property type="match status" value="1"/>
</dbReference>
<name>A0ABU6QF09_9FABA</name>
<dbReference type="InterPro" id="IPR036388">
    <property type="entry name" value="WH-like_DNA-bd_sf"/>
</dbReference>
<comment type="caution">
    <text evidence="3">The sequence shown here is derived from an EMBL/GenBank/DDBJ whole genome shotgun (WGS) entry which is preliminary data.</text>
</comment>